<dbReference type="EMBL" id="UYJE01009663">
    <property type="protein sequence ID" value="VDI75491.1"/>
    <property type="molecule type" value="Genomic_DNA"/>
</dbReference>
<evidence type="ECO:0000256" key="3">
    <source>
        <dbReference type="PROSITE-ProRule" id="PRU00504"/>
    </source>
</evidence>
<gene>
    <name evidence="6" type="ORF">MGAL_10B052474</name>
</gene>
<dbReference type="SUPFAM" id="SSF101898">
    <property type="entry name" value="NHL repeat"/>
    <property type="match status" value="1"/>
</dbReference>
<dbReference type="PROSITE" id="PS50119">
    <property type="entry name" value="ZF_BBOX"/>
    <property type="match status" value="1"/>
</dbReference>
<dbReference type="GO" id="GO:0060340">
    <property type="term" value="P:positive regulation of type I interferon-mediated signaling pathway"/>
    <property type="evidence" value="ECO:0007669"/>
    <property type="project" value="TreeGrafter"/>
</dbReference>
<reference evidence="6" key="1">
    <citation type="submission" date="2018-11" db="EMBL/GenBank/DDBJ databases">
        <authorList>
            <person name="Alioto T."/>
            <person name="Alioto T."/>
        </authorList>
    </citation>
    <scope>NUCLEOTIDE SEQUENCE</scope>
</reference>
<organism evidence="6 7">
    <name type="scientific">Mytilus galloprovincialis</name>
    <name type="common">Mediterranean mussel</name>
    <dbReference type="NCBI Taxonomy" id="29158"/>
    <lineage>
        <taxon>Eukaryota</taxon>
        <taxon>Metazoa</taxon>
        <taxon>Spiralia</taxon>
        <taxon>Lophotrochozoa</taxon>
        <taxon>Mollusca</taxon>
        <taxon>Bivalvia</taxon>
        <taxon>Autobranchia</taxon>
        <taxon>Pteriomorphia</taxon>
        <taxon>Mytilida</taxon>
        <taxon>Mytiloidea</taxon>
        <taxon>Mytilidae</taxon>
        <taxon>Mytilinae</taxon>
        <taxon>Mytilus</taxon>
    </lineage>
</organism>
<dbReference type="GO" id="GO:0045087">
    <property type="term" value="P:innate immune response"/>
    <property type="evidence" value="ECO:0007669"/>
    <property type="project" value="TreeGrafter"/>
</dbReference>
<dbReference type="OrthoDB" id="6074187at2759"/>
<protein>
    <recommendedName>
        <fullName evidence="5">B box-type domain-containing protein</fullName>
    </recommendedName>
</protein>
<dbReference type="InterPro" id="IPR000315">
    <property type="entry name" value="Znf_B-box"/>
</dbReference>
<dbReference type="Proteomes" id="UP000596742">
    <property type="component" value="Unassembled WGS sequence"/>
</dbReference>
<accession>A0A8B6H8C2</accession>
<dbReference type="Pfam" id="PF06739">
    <property type="entry name" value="SBBP"/>
    <property type="match status" value="1"/>
</dbReference>
<dbReference type="CDD" id="cd19757">
    <property type="entry name" value="Bbox1"/>
    <property type="match status" value="1"/>
</dbReference>
<keyword evidence="4" id="KW-0175">Coiled coil</keyword>
<feature type="repeat" description="NHL" evidence="3">
    <location>
        <begin position="488"/>
        <end position="517"/>
    </location>
</feature>
<keyword evidence="1" id="KW-0677">Repeat</keyword>
<sequence length="555" mass="62011">MASSSIVVCGVCESQHSTTTAEFWCPECDEGLCSKCLNFHNASKALRYHAVISTDNYKQLPPSIANISQFCSEHNRKFKNYCLQDESLCCPLCIQSNHDKCMGILSLEKVIETAKASALLESLDQNLKDIKLNVERVVKDRRQNLSEIKEQRQKSHDEIKQVRIKINEHLDSLEQRILRDLNTAEEKIKSQIEELLEKVALNTEKVDLLQTDMRAIREYASDLQAFLGSKMIETEIQTHEKFMHSLFEDASLHKMDINCKINDRFSDILTSVTSMGSVSVQSSPPLIVMHTGNEKQVQSRSVQCAPPSAINDVKLRLQTNIKYTGVTGCCVSSTGDIIIIHKQNNCVLILNEDGTLMNFIPLSTRNPVDVTCIDDKKIAVSFPDSKQIQIINITTKKVERTIKTASQCYGVSCRDDQLTFCGTGRGLQSLKVSGKFTSTLVKDETLSSWSYVATSEDKVYFTNSSHHTVTCCLLTGEKMWEYTDQLVCYPQGIAVDEDSNVYIASNGNNDITVLSSDGNHAKKLLDKDNGIDKPFGLAFDVKKGKLVVANYSNPA</sequence>
<dbReference type="GO" id="GO:0008270">
    <property type="term" value="F:zinc ion binding"/>
    <property type="evidence" value="ECO:0007669"/>
    <property type="project" value="UniProtKB-KW"/>
</dbReference>
<name>A0A8B6H8C2_MYTGA</name>
<evidence type="ECO:0000259" key="5">
    <source>
        <dbReference type="PROSITE" id="PS50119"/>
    </source>
</evidence>
<dbReference type="InterPro" id="IPR001258">
    <property type="entry name" value="NHL_repeat"/>
</dbReference>
<keyword evidence="7" id="KW-1185">Reference proteome</keyword>
<dbReference type="InterPro" id="IPR011042">
    <property type="entry name" value="6-blade_b-propeller_TolB-like"/>
</dbReference>
<proteinExistence type="predicted"/>
<keyword evidence="2" id="KW-0863">Zinc-finger</keyword>
<evidence type="ECO:0000313" key="6">
    <source>
        <dbReference type="EMBL" id="VDI75491.1"/>
    </source>
</evidence>
<dbReference type="PROSITE" id="PS51125">
    <property type="entry name" value="NHL"/>
    <property type="match status" value="1"/>
</dbReference>
<dbReference type="Gene3D" id="2.120.10.30">
    <property type="entry name" value="TolB, C-terminal domain"/>
    <property type="match status" value="2"/>
</dbReference>
<dbReference type="GO" id="GO:0061630">
    <property type="term" value="F:ubiquitin protein ligase activity"/>
    <property type="evidence" value="ECO:0007669"/>
    <property type="project" value="TreeGrafter"/>
</dbReference>
<dbReference type="AlphaFoldDB" id="A0A8B6H8C2"/>
<feature type="non-terminal residue" evidence="6">
    <location>
        <position position="555"/>
    </location>
</feature>
<keyword evidence="2" id="KW-0479">Metal-binding</keyword>
<evidence type="ECO:0000256" key="4">
    <source>
        <dbReference type="SAM" id="Coils"/>
    </source>
</evidence>
<dbReference type="InterPro" id="IPR047153">
    <property type="entry name" value="TRIM45/56/19-like"/>
</dbReference>
<keyword evidence="2" id="KW-0862">Zinc</keyword>
<dbReference type="InterPro" id="IPR010620">
    <property type="entry name" value="SBBP_repeat"/>
</dbReference>
<evidence type="ECO:0000256" key="1">
    <source>
        <dbReference type="ARBA" id="ARBA00022737"/>
    </source>
</evidence>
<feature type="coiled-coil region" evidence="4">
    <location>
        <begin position="120"/>
        <end position="198"/>
    </location>
</feature>
<evidence type="ECO:0000256" key="2">
    <source>
        <dbReference type="PROSITE-ProRule" id="PRU00024"/>
    </source>
</evidence>
<comment type="caution">
    <text evidence="6">The sequence shown here is derived from an EMBL/GenBank/DDBJ whole genome shotgun (WGS) entry which is preliminary data.</text>
</comment>
<dbReference type="PANTHER" id="PTHR25462">
    <property type="entry name" value="BONUS, ISOFORM C-RELATED"/>
    <property type="match status" value="1"/>
</dbReference>
<dbReference type="GO" id="GO:0005654">
    <property type="term" value="C:nucleoplasm"/>
    <property type="evidence" value="ECO:0007669"/>
    <property type="project" value="TreeGrafter"/>
</dbReference>
<dbReference type="PANTHER" id="PTHR25462:SF299">
    <property type="entry name" value="E3 UBIQUITIN-PROTEIN LIGASE TRIM56"/>
    <property type="match status" value="1"/>
</dbReference>
<feature type="domain" description="B box-type" evidence="5">
    <location>
        <begin position="4"/>
        <end position="54"/>
    </location>
</feature>
<dbReference type="Gene3D" id="3.30.160.60">
    <property type="entry name" value="Classic Zinc Finger"/>
    <property type="match status" value="1"/>
</dbReference>
<evidence type="ECO:0000313" key="7">
    <source>
        <dbReference type="Proteomes" id="UP000596742"/>
    </source>
</evidence>
<dbReference type="SUPFAM" id="SSF57845">
    <property type="entry name" value="B-box zinc-binding domain"/>
    <property type="match status" value="1"/>
</dbReference>